<proteinExistence type="predicted"/>
<reference evidence="1" key="1">
    <citation type="submission" date="2013-07" db="EMBL/GenBank/DDBJ databases">
        <title>The genome of an arbuscular mycorrhizal fungus provides insights into the evolution of the oldest plant symbiosis.</title>
        <authorList>
            <consortium name="DOE Joint Genome Institute"/>
            <person name="Tisserant E."/>
            <person name="Malbreil M."/>
            <person name="Kuo A."/>
            <person name="Kohler A."/>
            <person name="Symeonidi A."/>
            <person name="Balestrini R."/>
            <person name="Charron P."/>
            <person name="Duensing N."/>
            <person name="Frei-dit-Frey N."/>
            <person name="Gianinazzi-Pearson V."/>
            <person name="Gilbert B."/>
            <person name="Handa Y."/>
            <person name="Hijri M."/>
            <person name="Kaul R."/>
            <person name="Kawaguchi M."/>
            <person name="Krajinski F."/>
            <person name="Lammers P."/>
            <person name="Lapierre D."/>
            <person name="Masclaux F.G."/>
            <person name="Murat C."/>
            <person name="Morin E."/>
            <person name="Ndikumana S."/>
            <person name="Pagni M."/>
            <person name="Petitpierre D."/>
            <person name="Requena N."/>
            <person name="Rosikiewicz P."/>
            <person name="Riley R."/>
            <person name="Saito K."/>
            <person name="San Clemente H."/>
            <person name="Shapiro H."/>
            <person name="van Tuinen D."/>
            <person name="Becard G."/>
            <person name="Bonfante P."/>
            <person name="Paszkowski U."/>
            <person name="Shachar-Hill Y."/>
            <person name="Young J.P."/>
            <person name="Sanders I.R."/>
            <person name="Henrissat B."/>
            <person name="Rensing S.A."/>
            <person name="Grigoriev I.V."/>
            <person name="Corradi N."/>
            <person name="Roux C."/>
            <person name="Martin F."/>
        </authorList>
    </citation>
    <scope>NUCLEOTIDE SEQUENCE</scope>
    <source>
        <strain evidence="1">DAOM 197198</strain>
    </source>
</reference>
<dbReference type="AlphaFoldDB" id="U9UUW8"/>
<protein>
    <submittedName>
        <fullName evidence="1">Uncharacterized protein</fullName>
    </submittedName>
</protein>
<dbReference type="EMBL" id="KI275663">
    <property type="protein sequence ID" value="ESA22353.1"/>
    <property type="molecule type" value="Genomic_DNA"/>
</dbReference>
<name>U9UUW8_RHIID</name>
<accession>U9UUW8</accession>
<organism evidence="1">
    <name type="scientific">Rhizophagus irregularis (strain DAOM 181602 / DAOM 197198 / MUCL 43194)</name>
    <name type="common">Arbuscular mycorrhizal fungus</name>
    <name type="synonym">Glomus intraradices</name>
    <dbReference type="NCBI Taxonomy" id="747089"/>
    <lineage>
        <taxon>Eukaryota</taxon>
        <taxon>Fungi</taxon>
        <taxon>Fungi incertae sedis</taxon>
        <taxon>Mucoromycota</taxon>
        <taxon>Glomeromycotina</taxon>
        <taxon>Glomeromycetes</taxon>
        <taxon>Glomerales</taxon>
        <taxon>Glomeraceae</taxon>
        <taxon>Rhizophagus</taxon>
    </lineage>
</organism>
<gene>
    <name evidence="1" type="ORF">GLOINDRAFT_83089</name>
</gene>
<evidence type="ECO:0000313" key="1">
    <source>
        <dbReference type="EMBL" id="ESA22353.1"/>
    </source>
</evidence>
<sequence length="151" mass="17168">MPVIAINALTCLRRFHGFLVDRLRMIFDFNEIGHFIVCPVQFYSIPLCFSGCYERSRRILGKLVHGTEHTPRVVLLWPLSQLKGLRNVFLISWLMGTLLLGRSLVNVLLRTQMIDGMLSTRRVGQDTYGIALQCVPNRGGAHKVTPQSENM</sequence>
<dbReference type="HOGENOM" id="CLU_1732426_0_0_1"/>